<evidence type="ECO:0000313" key="3">
    <source>
        <dbReference type="Proteomes" id="UP000681155"/>
    </source>
</evidence>
<dbReference type="EMBL" id="CP075566">
    <property type="protein sequence ID" value="QVW26742.1"/>
    <property type="molecule type" value="Genomic_DNA"/>
</dbReference>
<sequence>MIGSNLPPLPYVEGLRKSLESGKVTAGRIEVANATAEVQAQIDKGFRETERDLEQLKARFKSDPDSATYDAKGNSVELPDVQSLSKSPASPVPEDLQPLIEIGSPDEKTINADNGALSITSAAVYQEWLLARGSVDVSV</sequence>
<evidence type="ECO:0000313" key="2">
    <source>
        <dbReference type="EMBL" id="QVW26742.1"/>
    </source>
</evidence>
<feature type="region of interest" description="Disordered" evidence="1">
    <location>
        <begin position="58"/>
        <end position="96"/>
    </location>
</feature>
<protein>
    <recommendedName>
        <fullName evidence="4">Filamentous hemagglutinin</fullName>
    </recommendedName>
</protein>
<evidence type="ECO:0000256" key="1">
    <source>
        <dbReference type="SAM" id="MobiDB-lite"/>
    </source>
</evidence>
<dbReference type="Proteomes" id="UP000681155">
    <property type="component" value="Chromosome"/>
</dbReference>
<name>A0ABX8F4P4_9PSED</name>
<dbReference type="RefSeq" id="WP_214384628.1">
    <property type="nucleotide sequence ID" value="NZ_CP075566.1"/>
</dbReference>
<proteinExistence type="predicted"/>
<accession>A0ABX8F4P4</accession>
<evidence type="ECO:0008006" key="4">
    <source>
        <dbReference type="Google" id="ProtNLM"/>
    </source>
</evidence>
<keyword evidence="3" id="KW-1185">Reference proteome</keyword>
<organism evidence="2 3">
    <name type="scientific">Pseudomonas hormoni</name>
    <dbReference type="NCBI Taxonomy" id="3093767"/>
    <lineage>
        <taxon>Bacteria</taxon>
        <taxon>Pseudomonadati</taxon>
        <taxon>Pseudomonadota</taxon>
        <taxon>Gammaproteobacteria</taxon>
        <taxon>Pseudomonadales</taxon>
        <taxon>Pseudomonadaceae</taxon>
        <taxon>Pseudomonas</taxon>
    </lineage>
</organism>
<reference evidence="2 3" key="1">
    <citation type="submission" date="2021-05" db="EMBL/GenBank/DDBJ databases">
        <title>Complete genome of the cytokinin-producing biocontrol strain Pseudomonas fluorescens G20-18.</title>
        <authorList>
            <person name="Nielsen T.K."/>
            <person name="Mekureyaw M.F."/>
            <person name="Hansen L.H."/>
            <person name="Nicolaisen M.H."/>
            <person name="Roitsch T.G."/>
            <person name="Hennessy R.C."/>
        </authorList>
    </citation>
    <scope>NUCLEOTIDE SEQUENCE [LARGE SCALE GENOMIC DNA]</scope>
    <source>
        <strain evidence="2 3">G20-18</strain>
    </source>
</reference>
<gene>
    <name evidence="2" type="ORF">KJF94_14920</name>
</gene>